<reference evidence="5 6" key="1">
    <citation type="journal article" date="2021" name="Sci. Rep.">
        <title>The distribution of antibiotic resistance genes in chicken gut microbiota commensals.</title>
        <authorList>
            <person name="Juricova H."/>
            <person name="Matiasovicova J."/>
            <person name="Kubasova T."/>
            <person name="Cejkova D."/>
            <person name="Rychlik I."/>
        </authorList>
    </citation>
    <scope>NUCLEOTIDE SEQUENCE [LARGE SCALE GENOMIC DNA]</scope>
    <source>
        <strain evidence="5 6">An810</strain>
    </source>
</reference>
<dbReference type="EMBL" id="JACJJQ010000020">
    <property type="protein sequence ID" value="MBM6754160.1"/>
    <property type="molecule type" value="Genomic_DNA"/>
</dbReference>
<comment type="caution">
    <text evidence="5">The sequence shown here is derived from an EMBL/GenBank/DDBJ whole genome shotgun (WGS) entry which is preliminary data.</text>
</comment>
<dbReference type="InterPro" id="IPR016974">
    <property type="entry name" value="Uncharacterised_phage-assoc"/>
</dbReference>
<evidence type="ECO:0000256" key="2">
    <source>
        <dbReference type="ARBA" id="ARBA00022806"/>
    </source>
</evidence>
<dbReference type="Gene3D" id="3.90.320.10">
    <property type="match status" value="1"/>
</dbReference>
<evidence type="ECO:0000313" key="5">
    <source>
        <dbReference type="EMBL" id="MBM6754160.1"/>
    </source>
</evidence>
<evidence type="ECO:0000256" key="1">
    <source>
        <dbReference type="ARBA" id="ARBA00022741"/>
    </source>
</evidence>
<organism evidence="5 6">
    <name type="scientific">Limosilactobacillus alvi</name>
    <dbReference type="NCBI Taxonomy" id="990412"/>
    <lineage>
        <taxon>Bacteria</taxon>
        <taxon>Bacillati</taxon>
        <taxon>Bacillota</taxon>
        <taxon>Bacilli</taxon>
        <taxon>Lactobacillales</taxon>
        <taxon>Lactobacillaceae</taxon>
        <taxon>Limosilactobacillus</taxon>
    </lineage>
</organism>
<evidence type="ECO:0000313" key="6">
    <source>
        <dbReference type="Proteomes" id="UP000776629"/>
    </source>
</evidence>
<gene>
    <name evidence="5" type="ORF">H5993_05230</name>
</gene>
<evidence type="ECO:0000256" key="3">
    <source>
        <dbReference type="ARBA" id="ARBA00022840"/>
    </source>
</evidence>
<keyword evidence="2" id="KW-0347">Helicase</keyword>
<evidence type="ECO:0000259" key="4">
    <source>
        <dbReference type="Pfam" id="PF12684"/>
    </source>
</evidence>
<dbReference type="RefSeq" id="WP_204776522.1">
    <property type="nucleotide sequence ID" value="NZ_JACJJQ010000020.1"/>
</dbReference>
<keyword evidence="1" id="KW-0547">Nucleotide-binding</keyword>
<dbReference type="InterPro" id="IPR024432">
    <property type="entry name" value="Put_RecE_PDDEXK-like_dom"/>
</dbReference>
<dbReference type="PIRSF" id="PIRSF031475">
    <property type="entry name" value="UCP031475"/>
    <property type="match status" value="1"/>
</dbReference>
<keyword evidence="3" id="KW-0067">ATP-binding</keyword>
<keyword evidence="2" id="KW-0378">Hydrolase</keyword>
<dbReference type="InterPro" id="IPR011604">
    <property type="entry name" value="PDDEXK-like_dom_sf"/>
</dbReference>
<dbReference type="Pfam" id="PF12684">
    <property type="entry name" value="DUF3799"/>
    <property type="match status" value="1"/>
</dbReference>
<keyword evidence="6" id="KW-1185">Reference proteome</keyword>
<dbReference type="Proteomes" id="UP000776629">
    <property type="component" value="Unassembled WGS sequence"/>
</dbReference>
<sequence length="275" mass="32283">MPTKLTPENYYSVETDWDYMSFSRFKDFQRCEAAALAKLKGDWTPELDAKPLLVGNYVHSYFESPEAHEKFVKDHKSKIMSTRGKTKGQLKADYKFADVMIKALDDSELFNYVYKPGQKEVIVTGKLFGYDWKGKIDSLVLDQNYFCDLKTVDDLHKKHWQEDSRSWDNFIEDRGYYMQMAIYRELIKQTFGKDCNPYMFAVSKQAIPDKLAIDFTGESEALRMQAALEEIEANQERYWNIMMGEIKPKPCGRCEYCRSHKVLEEFVHATDIEVY</sequence>
<feature type="domain" description="Putative exodeoxyribonuclease 8 PDDEXK-like" evidence="4">
    <location>
        <begin position="21"/>
        <end position="259"/>
    </location>
</feature>
<protein>
    <submittedName>
        <fullName evidence="5">PD-(D/E)XK nuclease-like domain-containing protein</fullName>
    </submittedName>
</protein>
<accession>A0ABS2EP10</accession>
<name>A0ABS2EP10_9LACO</name>
<proteinExistence type="predicted"/>